<dbReference type="Proteomes" id="UP000248291">
    <property type="component" value="Unassembled WGS sequence"/>
</dbReference>
<gene>
    <name evidence="1" type="ORF">KPSA3_03951</name>
</gene>
<reference evidence="1 2" key="1">
    <citation type="submission" date="2018-04" db="EMBL/GenBank/DDBJ databases">
        <title>Draft genome sequence of Pseudomonas syringae pv. actinidiae biovar 3 strains isolated from kiwifruit in Kagawa prefecture.</title>
        <authorList>
            <person name="Tabuchi M."/>
            <person name="Saito M."/>
            <person name="Fujiwara S."/>
            <person name="Sasa N."/>
            <person name="Akimitsu K."/>
            <person name="Gomi K."/>
            <person name="Konishi-Sugita S."/>
            <person name="Hamano K."/>
            <person name="Kataoka I."/>
        </authorList>
    </citation>
    <scope>NUCLEOTIDE SEQUENCE [LARGE SCALE GENOMIC DNA]</scope>
    <source>
        <strain evidence="1 2">MAFF212211</strain>
    </source>
</reference>
<comment type="caution">
    <text evidence="1">The sequence shown here is derived from an EMBL/GenBank/DDBJ whole genome shotgun (WGS) entry which is preliminary data.</text>
</comment>
<dbReference type="EMBL" id="BGKA01000132">
    <property type="protein sequence ID" value="GBH17974.1"/>
    <property type="molecule type" value="Genomic_DNA"/>
</dbReference>
<proteinExistence type="predicted"/>
<dbReference type="GO" id="GO:0016301">
    <property type="term" value="F:kinase activity"/>
    <property type="evidence" value="ECO:0007669"/>
    <property type="project" value="UniProtKB-KW"/>
</dbReference>
<sequence>MGLGRQAGEGSGSGRHLFTRYQFSPKPSILIFILYPRRAAEARSAEVTSGCWQSAAEAASELDQELSAKSIAVVSGIGVQRTEQRGVPRDPDLCEEPPVSNTASPDLSAFMIKTFGSTIRELSFNRLPTVIQKAKAAIPDEDVVGFLLCALYRPPRMTGLIFCNRMSLLPPGMPAHTPPLVGRFHRNGYLVVEADTGGLFVVAHHYFENGAIRPFFEVH</sequence>
<keyword evidence="1" id="KW-0418">Kinase</keyword>
<name>A0AAN4Q6J6_PSESF</name>
<evidence type="ECO:0000313" key="1">
    <source>
        <dbReference type="EMBL" id="GBH17974.1"/>
    </source>
</evidence>
<evidence type="ECO:0000313" key="2">
    <source>
        <dbReference type="Proteomes" id="UP000248291"/>
    </source>
</evidence>
<protein>
    <submittedName>
        <fullName evidence="1">Phosphatidylinositol kinase or protein kinase</fullName>
    </submittedName>
</protein>
<keyword evidence="1" id="KW-0808">Transferase</keyword>
<organism evidence="1 2">
    <name type="scientific">Pseudomonas syringae pv. actinidiae</name>
    <dbReference type="NCBI Taxonomy" id="103796"/>
    <lineage>
        <taxon>Bacteria</taxon>
        <taxon>Pseudomonadati</taxon>
        <taxon>Pseudomonadota</taxon>
        <taxon>Gammaproteobacteria</taxon>
        <taxon>Pseudomonadales</taxon>
        <taxon>Pseudomonadaceae</taxon>
        <taxon>Pseudomonas</taxon>
        <taxon>Pseudomonas syringae</taxon>
    </lineage>
</organism>
<dbReference type="AlphaFoldDB" id="A0AAN4Q6J6"/>
<accession>A0AAN4Q6J6</accession>